<comment type="caution">
    <text evidence="2">The sequence shown here is derived from an EMBL/GenBank/DDBJ whole genome shotgun (WGS) entry which is preliminary data.</text>
</comment>
<dbReference type="Gene3D" id="3.10.180.10">
    <property type="entry name" value="2,3-Dihydroxybiphenyl 1,2-Dioxygenase, domain 1"/>
    <property type="match status" value="1"/>
</dbReference>
<organism evidence="2 3">
    <name type="scientific">Chryseobacterium taiwanense</name>
    <dbReference type="NCBI Taxonomy" id="363331"/>
    <lineage>
        <taxon>Bacteria</taxon>
        <taxon>Pseudomonadati</taxon>
        <taxon>Bacteroidota</taxon>
        <taxon>Flavobacteriia</taxon>
        <taxon>Flavobacteriales</taxon>
        <taxon>Weeksellaceae</taxon>
        <taxon>Chryseobacterium group</taxon>
        <taxon>Chryseobacterium</taxon>
    </lineage>
</organism>
<evidence type="ECO:0000313" key="3">
    <source>
        <dbReference type="Proteomes" id="UP000031167"/>
    </source>
</evidence>
<sequence length="150" mass="16587">MASVNVYLTFNGNCREAFDFYKSVFGGEYPYIGTFGEMPPSEECGEMSEEEKNRIMHVSLPISKETVLMGSDTGGEWASQFKAGNNFSISINAESKEEADKLFAGLSAGGTVTMPMADTFWGAYFGMFTDKFGIGWMVNYDDPAKMQQHP</sequence>
<dbReference type="InterPro" id="IPR004360">
    <property type="entry name" value="Glyas_Fos-R_dOase_dom"/>
</dbReference>
<name>A0A0B4E6B2_9FLAO</name>
<dbReference type="OrthoDB" id="9795306at2"/>
<dbReference type="Proteomes" id="UP000031167">
    <property type="component" value="Unassembled WGS sequence"/>
</dbReference>
<dbReference type="CDD" id="cd06588">
    <property type="entry name" value="PhnB_like"/>
    <property type="match status" value="1"/>
</dbReference>
<keyword evidence="3" id="KW-1185">Reference proteome</keyword>
<dbReference type="AlphaFoldDB" id="A0A0B4E6B2"/>
<dbReference type="Pfam" id="PF00903">
    <property type="entry name" value="Glyoxalase"/>
    <property type="match status" value="1"/>
</dbReference>
<accession>A0A0B4E6B2</accession>
<dbReference type="SUPFAM" id="SSF54593">
    <property type="entry name" value="Glyoxalase/Bleomycin resistance protein/Dihydroxybiphenyl dioxygenase"/>
    <property type="match status" value="1"/>
</dbReference>
<dbReference type="PANTHER" id="PTHR33990">
    <property type="entry name" value="PROTEIN YJDN-RELATED"/>
    <property type="match status" value="1"/>
</dbReference>
<proteinExistence type="predicted"/>
<feature type="domain" description="Glyoxalase/fosfomycin resistance/dioxygenase" evidence="1">
    <location>
        <begin position="8"/>
        <end position="137"/>
    </location>
</feature>
<dbReference type="PANTHER" id="PTHR33990:SF1">
    <property type="entry name" value="PROTEIN YJDN"/>
    <property type="match status" value="1"/>
</dbReference>
<dbReference type="InterPro" id="IPR029068">
    <property type="entry name" value="Glyas_Bleomycin-R_OHBP_Dase"/>
</dbReference>
<gene>
    <name evidence="2" type="ORF">RM51_13435</name>
</gene>
<reference evidence="2 3" key="1">
    <citation type="submission" date="2014-12" db="EMBL/GenBank/DDBJ databases">
        <title>Genome sequencing of Chryseobacterium taiwanense TPW19.</title>
        <authorList>
            <person name="Tan P.W."/>
            <person name="Chan K.-G."/>
        </authorList>
    </citation>
    <scope>NUCLEOTIDE SEQUENCE [LARGE SCALE GENOMIC DNA]</scope>
    <source>
        <strain evidence="2 3">TPW19</strain>
    </source>
</reference>
<dbReference type="RefSeq" id="WP_039370499.1">
    <property type="nucleotide sequence ID" value="NZ_JWTA01000012.1"/>
</dbReference>
<evidence type="ECO:0000259" key="1">
    <source>
        <dbReference type="Pfam" id="PF00903"/>
    </source>
</evidence>
<dbReference type="EMBL" id="JWTA01000012">
    <property type="protein sequence ID" value="KIC62168.1"/>
    <property type="molecule type" value="Genomic_DNA"/>
</dbReference>
<protein>
    <submittedName>
        <fullName evidence="2">Glyoxalase</fullName>
    </submittedName>
</protein>
<dbReference type="STRING" id="363331.RM51_13435"/>
<evidence type="ECO:0000313" key="2">
    <source>
        <dbReference type="EMBL" id="KIC62168.1"/>
    </source>
</evidence>
<dbReference type="InterPro" id="IPR028973">
    <property type="entry name" value="PhnB-like"/>
</dbReference>